<proteinExistence type="predicted"/>
<dbReference type="AlphaFoldDB" id="A0A0C6FFH7"/>
<reference evidence="3" key="2">
    <citation type="submission" date="2015-01" db="EMBL/GenBank/DDBJ databases">
        <title>Complete genome sequence of Methylobacterium aquaticum strain 22A.</title>
        <authorList>
            <person name="Tani A."/>
            <person name="Ogura Y."/>
            <person name="Hayashi T."/>
        </authorList>
    </citation>
    <scope>NUCLEOTIDE SEQUENCE [LARGE SCALE GENOMIC DNA]</scope>
    <source>
        <strain evidence="3">MA-22A</strain>
    </source>
</reference>
<dbReference type="EMBL" id="AP014704">
    <property type="protein sequence ID" value="BAQ43754.1"/>
    <property type="molecule type" value="Genomic_DNA"/>
</dbReference>
<name>A0A0C6FFH7_9HYPH</name>
<evidence type="ECO:0000256" key="1">
    <source>
        <dbReference type="SAM" id="MobiDB-lite"/>
    </source>
</evidence>
<dbReference type="PATRIC" id="fig|270351.10.peg.253"/>
<dbReference type="STRING" id="270351.Maq22A_c01265"/>
<accession>A0A0C6FFH7</accession>
<dbReference type="InterPro" id="IPR009922">
    <property type="entry name" value="DUF1457"/>
</dbReference>
<dbReference type="Pfam" id="PF07310">
    <property type="entry name" value="PAS_5"/>
    <property type="match status" value="1"/>
</dbReference>
<dbReference type="PIRSF" id="PIRSF031878">
    <property type="entry name" value="UCP031878"/>
    <property type="match status" value="1"/>
</dbReference>
<gene>
    <name evidence="2" type="ORF">Maq22A_c01265</name>
</gene>
<dbReference type="KEGG" id="maqu:Maq22A_c01265"/>
<feature type="compositionally biased region" description="Basic residues" evidence="1">
    <location>
        <begin position="189"/>
        <end position="201"/>
    </location>
</feature>
<dbReference type="Proteomes" id="UP000061432">
    <property type="component" value="Chromosome"/>
</dbReference>
<sequence length="201" mass="21328">MKHPTSRMLHAYWNGLRGARAAPERGEIEPGEIRHVLADSLILEIDAASQAATVRLAGTRLCALFGAELRGLSFGGLWGEAPAADPWRLVEVVIQETAGVVVGLVGVTEAGETLDLELLLLPLRHRGKTQARVIGSLSPAVIPTWLGLRPIVALRTVSLRILTGEANAAIAAPLAAPPPAANDEPGPERRKRFVVHHGGRA</sequence>
<reference evidence="2 3" key="1">
    <citation type="journal article" date="2015" name="Genome Announc.">
        <title>Complete Genome Sequence of Methylobacterium aquaticum Strain 22A, Isolated from Racomitrium japonicum Moss.</title>
        <authorList>
            <person name="Tani A."/>
            <person name="Ogura Y."/>
            <person name="Hayashi T."/>
            <person name="Kimbara K."/>
        </authorList>
    </citation>
    <scope>NUCLEOTIDE SEQUENCE [LARGE SCALE GENOMIC DNA]</scope>
    <source>
        <strain evidence="2 3">MA-22A</strain>
    </source>
</reference>
<dbReference type="RefSeq" id="WP_060845385.1">
    <property type="nucleotide sequence ID" value="NZ_AP014704.1"/>
</dbReference>
<dbReference type="OrthoDB" id="8480244at2"/>
<protein>
    <submittedName>
        <fullName evidence="2">PAS domain-containing protein</fullName>
    </submittedName>
</protein>
<evidence type="ECO:0000313" key="3">
    <source>
        <dbReference type="Proteomes" id="UP000061432"/>
    </source>
</evidence>
<feature type="region of interest" description="Disordered" evidence="1">
    <location>
        <begin position="175"/>
        <end position="201"/>
    </location>
</feature>
<evidence type="ECO:0000313" key="2">
    <source>
        <dbReference type="EMBL" id="BAQ43754.1"/>
    </source>
</evidence>
<organism evidence="2 3">
    <name type="scientific">Methylobacterium aquaticum</name>
    <dbReference type="NCBI Taxonomy" id="270351"/>
    <lineage>
        <taxon>Bacteria</taxon>
        <taxon>Pseudomonadati</taxon>
        <taxon>Pseudomonadota</taxon>
        <taxon>Alphaproteobacteria</taxon>
        <taxon>Hyphomicrobiales</taxon>
        <taxon>Methylobacteriaceae</taxon>
        <taxon>Methylobacterium</taxon>
    </lineage>
</organism>